<protein>
    <submittedName>
        <fullName evidence="1">Uncharacterized protein</fullName>
    </submittedName>
</protein>
<evidence type="ECO:0000313" key="1">
    <source>
        <dbReference type="EMBL" id="MCI28355.1"/>
    </source>
</evidence>
<proteinExistence type="predicted"/>
<accession>A0A392QYL0</accession>
<organism evidence="1 2">
    <name type="scientific">Trifolium medium</name>
    <dbReference type="NCBI Taxonomy" id="97028"/>
    <lineage>
        <taxon>Eukaryota</taxon>
        <taxon>Viridiplantae</taxon>
        <taxon>Streptophyta</taxon>
        <taxon>Embryophyta</taxon>
        <taxon>Tracheophyta</taxon>
        <taxon>Spermatophyta</taxon>
        <taxon>Magnoliopsida</taxon>
        <taxon>eudicotyledons</taxon>
        <taxon>Gunneridae</taxon>
        <taxon>Pentapetalae</taxon>
        <taxon>rosids</taxon>
        <taxon>fabids</taxon>
        <taxon>Fabales</taxon>
        <taxon>Fabaceae</taxon>
        <taxon>Papilionoideae</taxon>
        <taxon>50 kb inversion clade</taxon>
        <taxon>NPAAA clade</taxon>
        <taxon>Hologalegina</taxon>
        <taxon>IRL clade</taxon>
        <taxon>Trifolieae</taxon>
        <taxon>Trifolium</taxon>
    </lineage>
</organism>
<reference evidence="1 2" key="1">
    <citation type="journal article" date="2018" name="Front. Plant Sci.">
        <title>Red Clover (Trifolium pratense) and Zigzag Clover (T. medium) - A Picture of Genomic Similarities and Differences.</title>
        <authorList>
            <person name="Dluhosova J."/>
            <person name="Istvanek J."/>
            <person name="Nedelnik J."/>
            <person name="Repkova J."/>
        </authorList>
    </citation>
    <scope>NUCLEOTIDE SEQUENCE [LARGE SCALE GENOMIC DNA]</scope>
    <source>
        <strain evidence="2">cv. 10/8</strain>
        <tissue evidence="1">Leaf</tissue>
    </source>
</reference>
<dbReference type="EMBL" id="LXQA010165202">
    <property type="protein sequence ID" value="MCI28355.1"/>
    <property type="molecule type" value="Genomic_DNA"/>
</dbReference>
<name>A0A392QYL0_9FABA</name>
<dbReference type="Proteomes" id="UP000265520">
    <property type="component" value="Unassembled WGS sequence"/>
</dbReference>
<evidence type="ECO:0000313" key="2">
    <source>
        <dbReference type="Proteomes" id="UP000265520"/>
    </source>
</evidence>
<feature type="non-terminal residue" evidence="1">
    <location>
        <position position="1"/>
    </location>
</feature>
<comment type="caution">
    <text evidence="1">The sequence shown here is derived from an EMBL/GenBank/DDBJ whole genome shotgun (WGS) entry which is preliminary data.</text>
</comment>
<dbReference type="AlphaFoldDB" id="A0A392QYL0"/>
<sequence length="53" mass="5814">GQKLGECPCLVDCSCDVLNDVGLESELQQKVENVSFLYPGLPIGGDPRRMGFW</sequence>
<keyword evidence="2" id="KW-1185">Reference proteome</keyword>